<dbReference type="RefSeq" id="WP_343759555.1">
    <property type="nucleotide sequence ID" value="NZ_BAAACG010000006.1"/>
</dbReference>
<dbReference type="Proteomes" id="UP001501510">
    <property type="component" value="Unassembled WGS sequence"/>
</dbReference>
<evidence type="ECO:0000256" key="3">
    <source>
        <dbReference type="ARBA" id="ARBA00022679"/>
    </source>
</evidence>
<protein>
    <submittedName>
        <fullName evidence="6">PTS lactose/cellobiose transporter subunit IIA</fullName>
    </submittedName>
</protein>
<keyword evidence="7" id="KW-1185">Reference proteome</keyword>
<dbReference type="Pfam" id="PF02255">
    <property type="entry name" value="PTS_IIA"/>
    <property type="match status" value="1"/>
</dbReference>
<feature type="modified residue" description="Phosphohistidine; by HPr" evidence="5">
    <location>
        <position position="76"/>
    </location>
</feature>
<dbReference type="PANTHER" id="PTHR34382">
    <property type="entry name" value="PTS SYSTEM N,N'-DIACETYLCHITOBIOSE-SPECIFIC EIIA COMPONENT"/>
    <property type="match status" value="1"/>
</dbReference>
<reference evidence="7" key="1">
    <citation type="journal article" date="2019" name="Int. J. Syst. Evol. Microbiol.">
        <title>The Global Catalogue of Microorganisms (GCM) 10K type strain sequencing project: providing services to taxonomists for standard genome sequencing and annotation.</title>
        <authorList>
            <consortium name="The Broad Institute Genomics Platform"/>
            <consortium name="The Broad Institute Genome Sequencing Center for Infectious Disease"/>
            <person name="Wu L."/>
            <person name="Ma J."/>
        </authorList>
    </citation>
    <scope>NUCLEOTIDE SEQUENCE [LARGE SCALE GENOMIC DNA]</scope>
    <source>
        <strain evidence="7">JCM 1407</strain>
    </source>
</reference>
<gene>
    <name evidence="6" type="ORF">GCM10008906_10520</name>
</gene>
<keyword evidence="2" id="KW-0762">Sugar transport</keyword>
<dbReference type="InterPro" id="IPR003188">
    <property type="entry name" value="PTS_IIA_lac/cel"/>
</dbReference>
<evidence type="ECO:0000256" key="2">
    <source>
        <dbReference type="ARBA" id="ARBA00022597"/>
    </source>
</evidence>
<dbReference type="CDD" id="cd00215">
    <property type="entry name" value="PTS_IIA_lac"/>
    <property type="match status" value="1"/>
</dbReference>
<dbReference type="SUPFAM" id="SSF46973">
    <property type="entry name" value="Enzyme IIa from lactose specific PTS, IIa-lac"/>
    <property type="match status" value="1"/>
</dbReference>
<organism evidence="6 7">
    <name type="scientific">Clostridium oceanicum</name>
    <dbReference type="NCBI Taxonomy" id="1543"/>
    <lineage>
        <taxon>Bacteria</taxon>
        <taxon>Bacillati</taxon>
        <taxon>Bacillota</taxon>
        <taxon>Clostridia</taxon>
        <taxon>Eubacteriales</taxon>
        <taxon>Clostridiaceae</taxon>
        <taxon>Clostridium</taxon>
    </lineage>
</organism>
<keyword evidence="3" id="KW-0808">Transferase</keyword>
<evidence type="ECO:0000313" key="6">
    <source>
        <dbReference type="EMBL" id="GAA0736024.1"/>
    </source>
</evidence>
<dbReference type="InterPro" id="IPR036542">
    <property type="entry name" value="PTS_IIA_lac/cel_sf"/>
</dbReference>
<evidence type="ECO:0000313" key="7">
    <source>
        <dbReference type="Proteomes" id="UP001501510"/>
    </source>
</evidence>
<evidence type="ECO:0000256" key="4">
    <source>
        <dbReference type="ARBA" id="ARBA00022683"/>
    </source>
</evidence>
<keyword evidence="1" id="KW-0813">Transport</keyword>
<proteinExistence type="predicted"/>
<dbReference type="PROSITE" id="PS51095">
    <property type="entry name" value="PTS_EIIA_TYPE_3"/>
    <property type="match status" value="1"/>
</dbReference>
<keyword evidence="4" id="KW-0598">Phosphotransferase system</keyword>
<sequence length="102" mass="11959">MNNNEQVSFNIISNVGYAKSLYMEILNKCEEKDFDPIKDMFDEADKYLLLGHKSHADLIQKEASGENTEFSLLLMHAEDQLMNAETIKLMTQKFYNLYKKER</sequence>
<name>A0ABP3UK48_9CLOT</name>
<dbReference type="PANTHER" id="PTHR34382:SF7">
    <property type="entry name" value="PTS SYSTEM N,N'-DIACETYLCHITOBIOSE-SPECIFIC EIIA COMPONENT"/>
    <property type="match status" value="1"/>
</dbReference>
<dbReference type="PIRSF" id="PIRSF000699">
    <property type="entry name" value="PTS_IILac_III"/>
    <property type="match status" value="1"/>
</dbReference>
<evidence type="ECO:0000256" key="1">
    <source>
        <dbReference type="ARBA" id="ARBA00022448"/>
    </source>
</evidence>
<evidence type="ECO:0000256" key="5">
    <source>
        <dbReference type="PROSITE-ProRule" id="PRU00418"/>
    </source>
</evidence>
<accession>A0ABP3UK48</accession>
<dbReference type="EMBL" id="BAAACG010000006">
    <property type="protein sequence ID" value="GAA0736024.1"/>
    <property type="molecule type" value="Genomic_DNA"/>
</dbReference>
<comment type="caution">
    <text evidence="6">The sequence shown here is derived from an EMBL/GenBank/DDBJ whole genome shotgun (WGS) entry which is preliminary data.</text>
</comment>
<dbReference type="Gene3D" id="1.20.58.80">
    <property type="entry name" value="Phosphotransferase system, lactose/cellobiose-type IIA subunit"/>
    <property type="match status" value="1"/>
</dbReference>